<reference evidence="2" key="2">
    <citation type="submission" date="2023-05" db="EMBL/GenBank/DDBJ databases">
        <authorList>
            <person name="Schelkunov M.I."/>
        </authorList>
    </citation>
    <scope>NUCLEOTIDE SEQUENCE</scope>
    <source>
        <strain evidence="2">Hsosn_3</strain>
        <tissue evidence="2">Leaf</tissue>
    </source>
</reference>
<protein>
    <recommendedName>
        <fullName evidence="4">Late embryogenesis abundant protein LEA-2 subgroup domain-containing protein</fullName>
    </recommendedName>
</protein>
<feature type="transmembrane region" description="Helical" evidence="1">
    <location>
        <begin position="51"/>
        <end position="72"/>
    </location>
</feature>
<evidence type="ECO:0000313" key="3">
    <source>
        <dbReference type="Proteomes" id="UP001237642"/>
    </source>
</evidence>
<keyword evidence="1" id="KW-0812">Transmembrane</keyword>
<reference evidence="2" key="1">
    <citation type="submission" date="2023-02" db="EMBL/GenBank/DDBJ databases">
        <title>Genome of toxic invasive species Heracleum sosnowskyi carries increased number of genes despite the absence of recent whole-genome duplications.</title>
        <authorList>
            <person name="Schelkunov M."/>
            <person name="Shtratnikova V."/>
            <person name="Makarenko M."/>
            <person name="Klepikova A."/>
            <person name="Omelchenko D."/>
            <person name="Novikova G."/>
            <person name="Obukhova E."/>
            <person name="Bogdanov V."/>
            <person name="Penin A."/>
            <person name="Logacheva M."/>
        </authorList>
    </citation>
    <scope>NUCLEOTIDE SEQUENCE</scope>
    <source>
        <strain evidence="2">Hsosn_3</strain>
        <tissue evidence="2">Leaf</tissue>
    </source>
</reference>
<sequence length="268" mass="30228">MWKAFLQIELSSSGRKGGRKRNDKGWPECNVIVEEGDYDDENRFTRRYQALIALLGFIVLFTVFCLILWGAARPFKAEVTMKSLAINNTFVGMGPDFTGVLTNMPTVNGTLRLSIYNPATFFGIHVSSSPVNLIYSDVVATGQHWSFGPGRLHLYARLGQMVLRVHNGFIMRTDGWVMFMSSLEKNQIQGEEQPSSFKKLRRTVAIKFNGNFDEHPDDSYNPNALPVIEKISIQNVTGEKIEVADLLEGIEEDSFKHIVLKTKVFGEN</sequence>
<keyword evidence="3" id="KW-1185">Reference proteome</keyword>
<organism evidence="2 3">
    <name type="scientific">Heracleum sosnowskyi</name>
    <dbReference type="NCBI Taxonomy" id="360622"/>
    <lineage>
        <taxon>Eukaryota</taxon>
        <taxon>Viridiplantae</taxon>
        <taxon>Streptophyta</taxon>
        <taxon>Embryophyta</taxon>
        <taxon>Tracheophyta</taxon>
        <taxon>Spermatophyta</taxon>
        <taxon>Magnoliopsida</taxon>
        <taxon>eudicotyledons</taxon>
        <taxon>Gunneridae</taxon>
        <taxon>Pentapetalae</taxon>
        <taxon>asterids</taxon>
        <taxon>campanulids</taxon>
        <taxon>Apiales</taxon>
        <taxon>Apiaceae</taxon>
        <taxon>Apioideae</taxon>
        <taxon>apioid superclade</taxon>
        <taxon>Tordylieae</taxon>
        <taxon>Tordyliinae</taxon>
        <taxon>Heracleum</taxon>
    </lineage>
</organism>
<comment type="caution">
    <text evidence="2">The sequence shown here is derived from an EMBL/GenBank/DDBJ whole genome shotgun (WGS) entry which is preliminary data.</text>
</comment>
<evidence type="ECO:0000313" key="2">
    <source>
        <dbReference type="EMBL" id="KAK1354426.1"/>
    </source>
</evidence>
<evidence type="ECO:0000256" key="1">
    <source>
        <dbReference type="SAM" id="Phobius"/>
    </source>
</evidence>
<evidence type="ECO:0008006" key="4">
    <source>
        <dbReference type="Google" id="ProtNLM"/>
    </source>
</evidence>
<name>A0AAD8GTQ4_9APIA</name>
<accession>A0AAD8GTQ4</accession>
<dbReference type="AlphaFoldDB" id="A0AAD8GTQ4"/>
<dbReference type="EMBL" id="JAUIZM010000011">
    <property type="protein sequence ID" value="KAK1354426.1"/>
    <property type="molecule type" value="Genomic_DNA"/>
</dbReference>
<gene>
    <name evidence="2" type="ORF">POM88_047682</name>
</gene>
<keyword evidence="1" id="KW-0472">Membrane</keyword>
<keyword evidence="1" id="KW-1133">Transmembrane helix</keyword>
<proteinExistence type="predicted"/>
<dbReference type="Proteomes" id="UP001237642">
    <property type="component" value="Unassembled WGS sequence"/>
</dbReference>